<evidence type="ECO:0000256" key="1">
    <source>
        <dbReference type="ARBA" id="ARBA00004191"/>
    </source>
</evidence>
<dbReference type="InterPro" id="IPR011050">
    <property type="entry name" value="Pectin_lyase_fold/virulence"/>
</dbReference>
<keyword evidence="3" id="KW-0134">Cell wall</keyword>
<gene>
    <name evidence="7" type="ORF">CJ030_MR7G013565</name>
</gene>
<dbReference type="EMBL" id="RXIC02000025">
    <property type="protein sequence ID" value="KAB1206688.1"/>
    <property type="molecule type" value="Genomic_DNA"/>
</dbReference>
<organism evidence="7 8">
    <name type="scientific">Morella rubra</name>
    <name type="common">Chinese bayberry</name>
    <dbReference type="NCBI Taxonomy" id="262757"/>
    <lineage>
        <taxon>Eukaryota</taxon>
        <taxon>Viridiplantae</taxon>
        <taxon>Streptophyta</taxon>
        <taxon>Embryophyta</taxon>
        <taxon>Tracheophyta</taxon>
        <taxon>Spermatophyta</taxon>
        <taxon>Magnoliopsida</taxon>
        <taxon>eudicotyledons</taxon>
        <taxon>Gunneridae</taxon>
        <taxon>Pentapetalae</taxon>
        <taxon>rosids</taxon>
        <taxon>fabids</taxon>
        <taxon>Fagales</taxon>
        <taxon>Myricaceae</taxon>
        <taxon>Morella</taxon>
    </lineage>
</organism>
<feature type="domain" description="Pectinesterase catalytic" evidence="6">
    <location>
        <begin position="80"/>
        <end position="166"/>
    </location>
</feature>
<dbReference type="Pfam" id="PF01095">
    <property type="entry name" value="Pectinesterase"/>
    <property type="match status" value="2"/>
</dbReference>
<dbReference type="UniPathway" id="UPA00545">
    <property type="reaction ID" value="UER00823"/>
</dbReference>
<comment type="subcellular location">
    <subcellularLocation>
        <location evidence="1">Secreted</location>
        <location evidence="1">Cell wall</location>
    </subcellularLocation>
</comment>
<dbReference type="GO" id="GO:0030599">
    <property type="term" value="F:pectinesterase activity"/>
    <property type="evidence" value="ECO:0007669"/>
    <property type="project" value="InterPro"/>
</dbReference>
<dbReference type="OrthoDB" id="2019149at2759"/>
<comment type="pathway">
    <text evidence="2">Glycan metabolism; pectin degradation; 2-dehydro-3-deoxy-D-gluconate from pectin: step 1/5.</text>
</comment>
<dbReference type="InterPro" id="IPR012334">
    <property type="entry name" value="Pectin_lyas_fold"/>
</dbReference>
<dbReference type="PANTHER" id="PTHR31707">
    <property type="entry name" value="PECTINESTERASE"/>
    <property type="match status" value="1"/>
</dbReference>
<evidence type="ECO:0000256" key="3">
    <source>
        <dbReference type="ARBA" id="ARBA00022512"/>
    </source>
</evidence>
<dbReference type="GO" id="GO:0042545">
    <property type="term" value="P:cell wall modification"/>
    <property type="evidence" value="ECO:0007669"/>
    <property type="project" value="InterPro"/>
</dbReference>
<dbReference type="SUPFAM" id="SSF51126">
    <property type="entry name" value="Pectin lyase-like"/>
    <property type="match status" value="1"/>
</dbReference>
<evidence type="ECO:0000313" key="7">
    <source>
        <dbReference type="EMBL" id="KAB1206688.1"/>
    </source>
</evidence>
<dbReference type="Gene3D" id="2.160.20.10">
    <property type="entry name" value="Single-stranded right-handed beta-helix, Pectin lyase-like"/>
    <property type="match status" value="2"/>
</dbReference>
<accession>A0A6A1V459</accession>
<sequence>MDGYFLIYITADVYEEYVTVDKTKRYVMMVGHGINQTIITGNRSVVDGWTNFDSATFVVLGRGFVAMDTGASLSIGSLALKGTKTPYMGRPWKAYSLTVFMQSFMDSLINPAAGWHIGDEDFALSTLYYAEYNNRGPGLDTTYRVTWPGYHVINATVASNFTVSNYNFLIGDAWLPPTGDGSALHWWTYVMISRLIWFAI</sequence>
<name>A0A6A1V459_9ROSI</name>
<dbReference type="GO" id="GO:0045490">
    <property type="term" value="P:pectin catabolic process"/>
    <property type="evidence" value="ECO:0007669"/>
    <property type="project" value="UniProtKB-UniPathway"/>
</dbReference>
<protein>
    <submittedName>
        <fullName evidence="7">Putative pectinesterase/pectinesterase inhibitor 20</fullName>
    </submittedName>
</protein>
<evidence type="ECO:0000256" key="5">
    <source>
        <dbReference type="ARBA" id="ARBA00023085"/>
    </source>
</evidence>
<keyword evidence="5" id="KW-0063">Aspartyl esterase</keyword>
<keyword evidence="8" id="KW-1185">Reference proteome</keyword>
<reference evidence="7 8" key="1">
    <citation type="journal article" date="2019" name="Plant Biotechnol. J.">
        <title>The red bayberry genome and genetic basis of sex determination.</title>
        <authorList>
            <person name="Jia H.M."/>
            <person name="Jia H.J."/>
            <person name="Cai Q.L."/>
            <person name="Wang Y."/>
            <person name="Zhao H.B."/>
            <person name="Yang W.F."/>
            <person name="Wang G.Y."/>
            <person name="Li Y.H."/>
            <person name="Zhan D.L."/>
            <person name="Shen Y.T."/>
            <person name="Niu Q.F."/>
            <person name="Chang L."/>
            <person name="Qiu J."/>
            <person name="Zhao L."/>
            <person name="Xie H.B."/>
            <person name="Fu W.Y."/>
            <person name="Jin J."/>
            <person name="Li X.W."/>
            <person name="Jiao Y."/>
            <person name="Zhou C.C."/>
            <person name="Tu T."/>
            <person name="Chai C.Y."/>
            <person name="Gao J.L."/>
            <person name="Fan L.J."/>
            <person name="van de Weg E."/>
            <person name="Wang J.Y."/>
            <person name="Gao Z.S."/>
        </authorList>
    </citation>
    <scope>NUCLEOTIDE SEQUENCE [LARGE SCALE GENOMIC DNA]</scope>
    <source>
        <tissue evidence="7">Leaves</tissue>
    </source>
</reference>
<keyword evidence="4" id="KW-0378">Hydrolase</keyword>
<keyword evidence="3" id="KW-0964">Secreted</keyword>
<dbReference type="InterPro" id="IPR000070">
    <property type="entry name" value="Pectinesterase_cat"/>
</dbReference>
<evidence type="ECO:0000256" key="4">
    <source>
        <dbReference type="ARBA" id="ARBA00022801"/>
    </source>
</evidence>
<comment type="caution">
    <text evidence="7">The sequence shown here is derived from an EMBL/GenBank/DDBJ whole genome shotgun (WGS) entry which is preliminary data.</text>
</comment>
<evidence type="ECO:0000313" key="8">
    <source>
        <dbReference type="Proteomes" id="UP000516437"/>
    </source>
</evidence>
<dbReference type="Proteomes" id="UP000516437">
    <property type="component" value="Chromosome 7"/>
</dbReference>
<feature type="domain" description="Pectinesterase catalytic" evidence="6">
    <location>
        <begin position="4"/>
        <end position="71"/>
    </location>
</feature>
<proteinExistence type="predicted"/>
<evidence type="ECO:0000256" key="2">
    <source>
        <dbReference type="ARBA" id="ARBA00005184"/>
    </source>
</evidence>
<evidence type="ECO:0000259" key="6">
    <source>
        <dbReference type="Pfam" id="PF01095"/>
    </source>
</evidence>
<dbReference type="AlphaFoldDB" id="A0A6A1V459"/>